<protein>
    <submittedName>
        <fullName evidence="1">Uncharacterized protein</fullName>
    </submittedName>
</protein>
<reference evidence="1" key="1">
    <citation type="submission" date="2018-06" db="EMBL/GenBank/DDBJ databases">
        <authorList>
            <person name="Zhirakovskaya E."/>
        </authorList>
    </citation>
    <scope>NUCLEOTIDE SEQUENCE</scope>
</reference>
<dbReference type="EMBL" id="UOEK01000452">
    <property type="protein sequence ID" value="VAW08252.1"/>
    <property type="molecule type" value="Genomic_DNA"/>
</dbReference>
<gene>
    <name evidence="1" type="ORF">MNBD_ACTINO02-2087</name>
</gene>
<proteinExistence type="predicted"/>
<accession>A0A3B0T1E7</accession>
<sequence>MHTVHRRSTIRLFAGLSFTLIVAACSGGSTAVAVPDLASGQVGCIVESENNADEVVGPLVIGEPVQMTLPDLTEISLSVGNDRFFYSWDATSQGGFDKEYSDISLTAFKDPIVVYQPGENAPVVDVVRLTCFKG</sequence>
<dbReference type="AlphaFoldDB" id="A0A3B0T1E7"/>
<name>A0A3B0T1E7_9ZZZZ</name>
<evidence type="ECO:0000313" key="1">
    <source>
        <dbReference type="EMBL" id="VAW08252.1"/>
    </source>
</evidence>
<dbReference type="PROSITE" id="PS51257">
    <property type="entry name" value="PROKAR_LIPOPROTEIN"/>
    <property type="match status" value="1"/>
</dbReference>
<organism evidence="1">
    <name type="scientific">hydrothermal vent metagenome</name>
    <dbReference type="NCBI Taxonomy" id="652676"/>
    <lineage>
        <taxon>unclassified sequences</taxon>
        <taxon>metagenomes</taxon>
        <taxon>ecological metagenomes</taxon>
    </lineage>
</organism>